<evidence type="ECO:0000313" key="3">
    <source>
        <dbReference type="EMBL" id="AJG20620.1"/>
    </source>
</evidence>
<feature type="chain" id="PRO_5002185605" evidence="2">
    <location>
        <begin position="20"/>
        <end position="133"/>
    </location>
</feature>
<dbReference type="RefSeq" id="WP_043348767.1">
    <property type="nucleotide sequence ID" value="NZ_CP010536.1"/>
</dbReference>
<dbReference type="EMBL" id="CP010536">
    <property type="protein sequence ID" value="AJG20620.1"/>
    <property type="molecule type" value="Genomic_DNA"/>
</dbReference>
<evidence type="ECO:0000256" key="2">
    <source>
        <dbReference type="SAM" id="SignalP"/>
    </source>
</evidence>
<dbReference type="AlphaFoldDB" id="A0A0C4YCW5"/>
<feature type="region of interest" description="Disordered" evidence="1">
    <location>
        <begin position="93"/>
        <end position="133"/>
    </location>
</feature>
<dbReference type="Proteomes" id="UP000031843">
    <property type="component" value="Chromosome main"/>
</dbReference>
<accession>A0A0C4YCW5</accession>
<name>A0A0C4YCW5_9BURK</name>
<sequence>MNRILLMLALALGGTGALAKLPPPTEAQKLKADEAKARAGWADKVAAYQLCRAQDKAAAHYYSDMQAKGKAVPAAAAAAPCADPGPFVAQAPAEQAAVSTAGGPSTAPVAAPSDHKPAAAPGTGAVQSPRTSP</sequence>
<dbReference type="OrthoDB" id="8929716at2"/>
<keyword evidence="4" id="KW-1185">Reference proteome</keyword>
<keyword evidence="2" id="KW-0732">Signal</keyword>
<feature type="signal peptide" evidence="2">
    <location>
        <begin position="1"/>
        <end position="19"/>
    </location>
</feature>
<organism evidence="3 4">
    <name type="scientific">Cupriavidus basilensis</name>
    <dbReference type="NCBI Taxonomy" id="68895"/>
    <lineage>
        <taxon>Bacteria</taxon>
        <taxon>Pseudomonadati</taxon>
        <taxon>Pseudomonadota</taxon>
        <taxon>Betaproteobacteria</taxon>
        <taxon>Burkholderiales</taxon>
        <taxon>Burkholderiaceae</taxon>
        <taxon>Cupriavidus</taxon>
    </lineage>
</organism>
<evidence type="ECO:0000313" key="4">
    <source>
        <dbReference type="Proteomes" id="UP000031843"/>
    </source>
</evidence>
<evidence type="ECO:0000256" key="1">
    <source>
        <dbReference type="SAM" id="MobiDB-lite"/>
    </source>
</evidence>
<gene>
    <name evidence="3" type="ORF">RR42_m3252</name>
</gene>
<dbReference type="KEGG" id="cbw:RR42_m3252"/>
<protein>
    <submittedName>
        <fullName evidence="3">Putative exported protein</fullName>
    </submittedName>
</protein>
<proteinExistence type="predicted"/>
<dbReference type="STRING" id="68895.RR42_m3252"/>
<reference evidence="3 4" key="1">
    <citation type="journal article" date="2015" name="Genome Announc.">
        <title>Complete Genome Sequence of Cupriavidus basilensis 4G11, Isolated from the Oak Ridge Field Research Center Site.</title>
        <authorList>
            <person name="Ray J."/>
            <person name="Waters R.J."/>
            <person name="Skerker J.M."/>
            <person name="Kuehl J.V."/>
            <person name="Price M.N."/>
            <person name="Huang J."/>
            <person name="Chakraborty R."/>
            <person name="Arkin A.P."/>
            <person name="Deutschbauer A."/>
        </authorList>
    </citation>
    <scope>NUCLEOTIDE SEQUENCE [LARGE SCALE GENOMIC DNA]</scope>
    <source>
        <strain evidence="3">4G11</strain>
    </source>
</reference>